<evidence type="ECO:0000313" key="4">
    <source>
        <dbReference type="Proteomes" id="UP000464865"/>
    </source>
</evidence>
<dbReference type="KEGG" id="roy:G3A56_03670"/>
<proteinExistence type="predicted"/>
<dbReference type="Proteomes" id="UP000464865">
    <property type="component" value="Chromosome M15-11"/>
</dbReference>
<reference evidence="3 4" key="1">
    <citation type="submission" date="2020-02" db="EMBL/GenBank/DDBJ databases">
        <title>Plant-Promoting Endophytic Bacterium Rhizobium oryzihabitans sp. nov., Isolated from the Root of Rice.</title>
        <authorList>
            <person name="zhao J."/>
            <person name="Zhang G."/>
        </authorList>
    </citation>
    <scope>NUCLEOTIDE SEQUENCE [LARGE SCALE GENOMIC DNA]</scope>
    <source>
        <strain evidence="3 4">M15</strain>
    </source>
</reference>
<organism evidence="3 4">
    <name type="scientific">Rhizobium oryzihabitans</name>
    <dbReference type="NCBI Taxonomy" id="2267833"/>
    <lineage>
        <taxon>Bacteria</taxon>
        <taxon>Pseudomonadati</taxon>
        <taxon>Pseudomonadota</taxon>
        <taxon>Alphaproteobacteria</taxon>
        <taxon>Hyphomicrobiales</taxon>
        <taxon>Rhizobiaceae</taxon>
        <taxon>Rhizobium/Agrobacterium group</taxon>
        <taxon>Rhizobium</taxon>
    </lineage>
</organism>
<feature type="transmembrane region" description="Helical" evidence="1">
    <location>
        <begin position="99"/>
        <end position="118"/>
    </location>
</feature>
<dbReference type="GO" id="GO:0016989">
    <property type="term" value="F:sigma factor antagonist activity"/>
    <property type="evidence" value="ECO:0007669"/>
    <property type="project" value="TreeGrafter"/>
</dbReference>
<accession>A0A7L5BES4</accession>
<name>A0A7L5BES4_9HYPH</name>
<evidence type="ECO:0000313" key="3">
    <source>
        <dbReference type="EMBL" id="QIB37203.1"/>
    </source>
</evidence>
<dbReference type="Pfam" id="PF10099">
    <property type="entry name" value="RskA_C"/>
    <property type="match status" value="1"/>
</dbReference>
<evidence type="ECO:0000259" key="2">
    <source>
        <dbReference type="Pfam" id="PF10099"/>
    </source>
</evidence>
<dbReference type="InterPro" id="IPR051474">
    <property type="entry name" value="Anti-sigma-K/W_factor"/>
</dbReference>
<feature type="domain" description="Anti-sigma K factor RskA C-terminal" evidence="2">
    <location>
        <begin position="102"/>
        <end position="224"/>
    </location>
</feature>
<dbReference type="AlphaFoldDB" id="A0A7L5BES4"/>
<protein>
    <submittedName>
        <fullName evidence="3">Anti-sigma factor</fullName>
    </submittedName>
</protein>
<keyword evidence="1" id="KW-0472">Membrane</keyword>
<evidence type="ECO:0000256" key="1">
    <source>
        <dbReference type="SAM" id="Phobius"/>
    </source>
</evidence>
<dbReference type="GO" id="GO:0006417">
    <property type="term" value="P:regulation of translation"/>
    <property type="evidence" value="ECO:0007669"/>
    <property type="project" value="TreeGrafter"/>
</dbReference>
<dbReference type="RefSeq" id="WP_082184678.1">
    <property type="nucleotide sequence ID" value="NZ_CP048632.1"/>
</dbReference>
<sequence>MTFDREDIPAIADDYVLGLLEASDAEAIEAAMERDGELRAAIAKSRERFLPLDTGVEPAAVNGELWNNIESRLPPQDKSTANRPIRTANDNKRNRWRSIAISAIAATVVLAAGLTFSLTRTAEPLVIAVLLNEAGEVQAVVEDFGNEKATLRMLADFAVPQDKTIQLWTLPSREVGPVSLGLIDGVRSARLEGPVLPTPRSDQLYEITLEQAGGSPTGRPTGPILAKGFARMPR</sequence>
<dbReference type="GO" id="GO:0005886">
    <property type="term" value="C:plasma membrane"/>
    <property type="evidence" value="ECO:0007669"/>
    <property type="project" value="InterPro"/>
</dbReference>
<gene>
    <name evidence="3" type="ORF">G3A56_03670</name>
</gene>
<keyword evidence="1" id="KW-0812">Transmembrane</keyword>
<keyword evidence="1" id="KW-1133">Transmembrane helix</keyword>
<dbReference type="InterPro" id="IPR018764">
    <property type="entry name" value="RskA_C"/>
</dbReference>
<dbReference type="EMBL" id="CP048632">
    <property type="protein sequence ID" value="QIB37203.1"/>
    <property type="molecule type" value="Genomic_DNA"/>
</dbReference>
<keyword evidence="4" id="KW-1185">Reference proteome</keyword>
<dbReference type="PANTHER" id="PTHR37461:SF1">
    <property type="entry name" value="ANTI-SIGMA-K FACTOR RSKA"/>
    <property type="match status" value="1"/>
</dbReference>
<dbReference type="PANTHER" id="PTHR37461">
    <property type="entry name" value="ANTI-SIGMA-K FACTOR RSKA"/>
    <property type="match status" value="1"/>
</dbReference>